<sequence>MKKEVMLCFKKYVERSPDLAELVDYHLGELLHQCFNVESYDKVFHHYNFTVRMKMPNSVDWTMQLYFAEAKEIFMRKYYVCYPLEPNENGCCYACKIQGVNDLRHPAIDVFERGSPDSPCGLWYTDE</sequence>
<name>A0A835AWQ5_9POAL</name>
<feature type="domain" description="DUF3615" evidence="1">
    <location>
        <begin position="6"/>
        <end position="106"/>
    </location>
</feature>
<comment type="caution">
    <text evidence="2">The sequence shown here is derived from an EMBL/GenBank/DDBJ whole genome shotgun (WGS) entry which is preliminary data.</text>
</comment>
<accession>A0A835AWQ5</accession>
<dbReference type="AlphaFoldDB" id="A0A835AWQ5"/>
<dbReference type="Proteomes" id="UP000636709">
    <property type="component" value="Unassembled WGS sequence"/>
</dbReference>
<proteinExistence type="predicted"/>
<dbReference type="OrthoDB" id="684795at2759"/>
<dbReference type="InterPro" id="IPR022059">
    <property type="entry name" value="DUF3615"/>
</dbReference>
<dbReference type="PANTHER" id="PTHR33326:SF14">
    <property type="entry name" value="EXPRESSED PROTEIN"/>
    <property type="match status" value="1"/>
</dbReference>
<organism evidence="2 3">
    <name type="scientific">Digitaria exilis</name>
    <dbReference type="NCBI Taxonomy" id="1010633"/>
    <lineage>
        <taxon>Eukaryota</taxon>
        <taxon>Viridiplantae</taxon>
        <taxon>Streptophyta</taxon>
        <taxon>Embryophyta</taxon>
        <taxon>Tracheophyta</taxon>
        <taxon>Spermatophyta</taxon>
        <taxon>Magnoliopsida</taxon>
        <taxon>Liliopsida</taxon>
        <taxon>Poales</taxon>
        <taxon>Poaceae</taxon>
        <taxon>PACMAD clade</taxon>
        <taxon>Panicoideae</taxon>
        <taxon>Panicodae</taxon>
        <taxon>Paniceae</taxon>
        <taxon>Anthephorinae</taxon>
        <taxon>Digitaria</taxon>
    </lineage>
</organism>
<gene>
    <name evidence="2" type="ORF">HU200_049077</name>
</gene>
<protein>
    <recommendedName>
        <fullName evidence="1">DUF3615 domain-containing protein</fullName>
    </recommendedName>
</protein>
<keyword evidence="3" id="KW-1185">Reference proteome</keyword>
<reference evidence="2" key="1">
    <citation type="submission" date="2020-07" db="EMBL/GenBank/DDBJ databases">
        <title>Genome sequence and genetic diversity analysis of an under-domesticated orphan crop, white fonio (Digitaria exilis).</title>
        <authorList>
            <person name="Bennetzen J.L."/>
            <person name="Chen S."/>
            <person name="Ma X."/>
            <person name="Wang X."/>
            <person name="Yssel A.E.J."/>
            <person name="Chaluvadi S.R."/>
            <person name="Johnson M."/>
            <person name="Gangashetty P."/>
            <person name="Hamidou F."/>
            <person name="Sanogo M.D."/>
            <person name="Zwaenepoel A."/>
            <person name="Wallace J."/>
            <person name="Van De Peer Y."/>
            <person name="Van Deynze A."/>
        </authorList>
    </citation>
    <scope>NUCLEOTIDE SEQUENCE</scope>
    <source>
        <tissue evidence="2">Leaves</tissue>
    </source>
</reference>
<dbReference type="EMBL" id="JACEFO010002210">
    <property type="protein sequence ID" value="KAF8673005.1"/>
    <property type="molecule type" value="Genomic_DNA"/>
</dbReference>
<dbReference type="Pfam" id="PF12274">
    <property type="entry name" value="DUF3615"/>
    <property type="match status" value="1"/>
</dbReference>
<evidence type="ECO:0000313" key="2">
    <source>
        <dbReference type="EMBL" id="KAF8673005.1"/>
    </source>
</evidence>
<dbReference type="PANTHER" id="PTHR33326">
    <property type="entry name" value="OS05G0543800 PROTEIN"/>
    <property type="match status" value="1"/>
</dbReference>
<evidence type="ECO:0000259" key="1">
    <source>
        <dbReference type="Pfam" id="PF12274"/>
    </source>
</evidence>
<evidence type="ECO:0000313" key="3">
    <source>
        <dbReference type="Proteomes" id="UP000636709"/>
    </source>
</evidence>